<proteinExistence type="inferred from homology"/>
<dbReference type="Proteomes" id="UP000282195">
    <property type="component" value="Chromosome"/>
</dbReference>
<comment type="subcellular location">
    <subcellularLocation>
        <location evidence="1">Cell membrane</location>
        <topology evidence="1">Multi-pass membrane protein</topology>
    </subcellularLocation>
</comment>
<evidence type="ECO:0000313" key="8">
    <source>
        <dbReference type="EMBL" id="AYG59074.1"/>
    </source>
</evidence>
<protein>
    <submittedName>
        <fullName evidence="8">GlsB/YeaQ/YmgE family stress response membrane protein</fullName>
    </submittedName>
</protein>
<dbReference type="RefSeq" id="WP_120704105.1">
    <property type="nucleotide sequence ID" value="NZ_CP032694.1"/>
</dbReference>
<keyword evidence="3" id="KW-1003">Cell membrane</keyword>
<feature type="transmembrane region" description="Helical" evidence="7">
    <location>
        <begin position="59"/>
        <end position="80"/>
    </location>
</feature>
<dbReference type="Pfam" id="PF04226">
    <property type="entry name" value="Transgly_assoc"/>
    <property type="match status" value="1"/>
</dbReference>
<dbReference type="AlphaFoldDB" id="A0A387FSR6"/>
<reference evidence="8 9" key="1">
    <citation type="submission" date="2018-10" db="EMBL/GenBank/DDBJ databases">
        <title>Rhizobium etli, R. leguminosarum and a new Rhizobium genospecies from Phaseolus dumosus.</title>
        <authorList>
            <person name="Ramirez-Puebla S.T."/>
            <person name="Rogel-Hernandez M.A."/>
            <person name="Guerrero G."/>
            <person name="Ormeno-Orrillo E."/>
            <person name="Martinez-Romero J.C."/>
            <person name="Negrete-Yankelevich S."/>
            <person name="Martinez-Romero E."/>
        </authorList>
    </citation>
    <scope>NUCLEOTIDE SEQUENCE [LARGE SCALE GENOMIC DNA]</scope>
    <source>
        <strain evidence="8 9">CCGE525</strain>
    </source>
</reference>
<organism evidence="8 9">
    <name type="scientific">Rhizobium jaguaris</name>
    <dbReference type="NCBI Taxonomy" id="1312183"/>
    <lineage>
        <taxon>Bacteria</taxon>
        <taxon>Pseudomonadati</taxon>
        <taxon>Pseudomonadota</taxon>
        <taxon>Alphaproteobacteria</taxon>
        <taxon>Hyphomicrobiales</taxon>
        <taxon>Rhizobiaceae</taxon>
        <taxon>Rhizobium/Agrobacterium group</taxon>
        <taxon>Rhizobium</taxon>
    </lineage>
</organism>
<dbReference type="KEGG" id="rjg:CCGE525_09905"/>
<accession>A0A387FSR6</accession>
<feature type="transmembrane region" description="Helical" evidence="7">
    <location>
        <begin position="30"/>
        <end position="53"/>
    </location>
</feature>
<feature type="transmembrane region" description="Helical" evidence="7">
    <location>
        <begin position="6"/>
        <end position="23"/>
    </location>
</feature>
<name>A0A387FSR6_9HYPH</name>
<evidence type="ECO:0000256" key="6">
    <source>
        <dbReference type="ARBA" id="ARBA00023136"/>
    </source>
</evidence>
<keyword evidence="6 7" id="KW-0472">Membrane</keyword>
<evidence type="ECO:0000256" key="4">
    <source>
        <dbReference type="ARBA" id="ARBA00022692"/>
    </source>
</evidence>
<evidence type="ECO:0000256" key="1">
    <source>
        <dbReference type="ARBA" id="ARBA00004651"/>
    </source>
</evidence>
<keyword evidence="5 7" id="KW-1133">Transmembrane helix</keyword>
<keyword evidence="9" id="KW-1185">Reference proteome</keyword>
<dbReference type="GO" id="GO:0005886">
    <property type="term" value="C:plasma membrane"/>
    <property type="evidence" value="ECO:0007669"/>
    <property type="project" value="UniProtKB-SubCell"/>
</dbReference>
<comment type="similarity">
    <text evidence="2">Belongs to the UPF0410 family.</text>
</comment>
<evidence type="ECO:0000256" key="2">
    <source>
        <dbReference type="ARBA" id="ARBA00011006"/>
    </source>
</evidence>
<evidence type="ECO:0000256" key="5">
    <source>
        <dbReference type="ARBA" id="ARBA00022989"/>
    </source>
</evidence>
<evidence type="ECO:0000256" key="7">
    <source>
        <dbReference type="SAM" id="Phobius"/>
    </source>
</evidence>
<dbReference type="PANTHER" id="PTHR33884:SF3">
    <property type="entry name" value="UPF0410 PROTEIN YMGE"/>
    <property type="match status" value="1"/>
</dbReference>
<sequence>MEGVGWLGLIIIGGLAGWLAGKLMEVRYGIILNIVLGIAGSVVAAGILVQLHVGVPGGRLGYFVTGFIGACILIFLAKLVRR</sequence>
<evidence type="ECO:0000256" key="3">
    <source>
        <dbReference type="ARBA" id="ARBA00022475"/>
    </source>
</evidence>
<dbReference type="InterPro" id="IPR007341">
    <property type="entry name" value="Transgly_assoc"/>
</dbReference>
<dbReference type="PANTHER" id="PTHR33884">
    <property type="entry name" value="UPF0410 PROTEIN YMGE"/>
    <property type="match status" value="1"/>
</dbReference>
<dbReference type="OrthoDB" id="9815411at2"/>
<gene>
    <name evidence="8" type="ORF">CCGE525_09905</name>
</gene>
<keyword evidence="4 7" id="KW-0812">Transmembrane</keyword>
<evidence type="ECO:0000313" key="9">
    <source>
        <dbReference type="Proteomes" id="UP000282195"/>
    </source>
</evidence>
<dbReference type="EMBL" id="CP032694">
    <property type="protein sequence ID" value="AYG59074.1"/>
    <property type="molecule type" value="Genomic_DNA"/>
</dbReference>